<dbReference type="InterPro" id="IPR015943">
    <property type="entry name" value="WD40/YVTN_repeat-like_dom_sf"/>
</dbReference>
<feature type="region of interest" description="Disordered" evidence="5">
    <location>
        <begin position="124"/>
        <end position="157"/>
    </location>
</feature>
<dbReference type="InterPro" id="IPR022052">
    <property type="entry name" value="Histone-bd_RBBP4-like_N"/>
</dbReference>
<comment type="similarity">
    <text evidence="1">Belongs to the WD repeat RBAP46/RBAP48/MSI1 family.</text>
</comment>
<dbReference type="InterPro" id="IPR051972">
    <property type="entry name" value="Glutamate-rich_WD_repeat"/>
</dbReference>
<sequence>MVRSLRNPKKAKRKNKGPRKGEGSSSQVPSQPAKVWQPGVDQLEEGEELQCDPSAYNCLHAFHIGWPCLSFDILHDSLGLVRTDFPQTVYCVAGTQAKEGSSNYIGIFKLSNISGKRRQLVPKKIDADGLDIDDNESDESDSDDTDEEDGSGSGTPVLQLNKVAHEGCINRIRAMMQNPHICASWADTGHVQIWDFSSHLNALAESETGTNLEGPVVNQSPVIKFRHKDEGYALDWSPLVPGRLVSGDCKNNIHLWEPSGASWNVDTTPFVGHKASVEDLQWSPTEPYVFASGSVDGSIAIWDTRMGKSPAASIKAHDADVNVISWNRLASCMLASGSDDGTFSIRDLRLLKEGDSVMAHFTYHKHPITSIEWSPHEASTLAVSSADNQLTIWDFALERDEEEEAEFKAKTQEQVLAPTDLPPQLLFVHQGQKDLKELHWHSQIPGMLISTASDGFNLQKLLCDPTVAKVAGSKDTTTTCQFDRIYQLGLPPNGNPYDGWFALIGLLQPLHFVTNRSLNVQTTIQEDMTLITAWLLSNAEKLGFENKFSACCGSGVSFNFDFVKPCGTPEVTSCPNPDNHISWDGFSMTQQANKFMADYLINSISPQLDCS</sequence>
<evidence type="ECO:0000313" key="8">
    <source>
        <dbReference type="Proteomes" id="UP001161247"/>
    </source>
</evidence>
<evidence type="ECO:0000256" key="4">
    <source>
        <dbReference type="PROSITE-ProRule" id="PRU00221"/>
    </source>
</evidence>
<keyword evidence="2 4" id="KW-0853">WD repeat</keyword>
<dbReference type="SMART" id="SM00320">
    <property type="entry name" value="WD40"/>
    <property type="match status" value="5"/>
</dbReference>
<feature type="repeat" description="WD" evidence="4">
    <location>
        <begin position="270"/>
        <end position="312"/>
    </location>
</feature>
<organism evidence="7 8">
    <name type="scientific">Oldenlandia corymbosa var. corymbosa</name>
    <dbReference type="NCBI Taxonomy" id="529605"/>
    <lineage>
        <taxon>Eukaryota</taxon>
        <taxon>Viridiplantae</taxon>
        <taxon>Streptophyta</taxon>
        <taxon>Embryophyta</taxon>
        <taxon>Tracheophyta</taxon>
        <taxon>Spermatophyta</taxon>
        <taxon>Magnoliopsida</taxon>
        <taxon>eudicotyledons</taxon>
        <taxon>Gunneridae</taxon>
        <taxon>Pentapetalae</taxon>
        <taxon>asterids</taxon>
        <taxon>lamiids</taxon>
        <taxon>Gentianales</taxon>
        <taxon>Rubiaceae</taxon>
        <taxon>Rubioideae</taxon>
        <taxon>Spermacoceae</taxon>
        <taxon>Hedyotis-Oldenlandia complex</taxon>
        <taxon>Oldenlandia</taxon>
    </lineage>
</organism>
<dbReference type="EMBL" id="OX459120">
    <property type="protein sequence ID" value="CAI9100569.1"/>
    <property type="molecule type" value="Genomic_DNA"/>
</dbReference>
<reference evidence="7" key="1">
    <citation type="submission" date="2023-03" db="EMBL/GenBank/DDBJ databases">
        <authorList>
            <person name="Julca I."/>
        </authorList>
    </citation>
    <scope>NUCLEOTIDE SEQUENCE</scope>
</reference>
<evidence type="ECO:0000256" key="5">
    <source>
        <dbReference type="SAM" id="MobiDB-lite"/>
    </source>
</evidence>
<feature type="repeat" description="WD" evidence="4">
    <location>
        <begin position="361"/>
        <end position="394"/>
    </location>
</feature>
<feature type="domain" description="Histone-binding protein RBBP4-like N-terminal" evidence="6">
    <location>
        <begin position="47"/>
        <end position="113"/>
    </location>
</feature>
<dbReference type="PROSITE" id="PS50294">
    <property type="entry name" value="WD_REPEATS_REGION"/>
    <property type="match status" value="2"/>
</dbReference>
<dbReference type="PANTHER" id="PTHR45903">
    <property type="entry name" value="GLUTAMATE-RICH WD REPEAT-CONTAINING PROTEIN 1"/>
    <property type="match status" value="1"/>
</dbReference>
<feature type="region of interest" description="Disordered" evidence="5">
    <location>
        <begin position="1"/>
        <end position="35"/>
    </location>
</feature>
<dbReference type="Proteomes" id="UP001161247">
    <property type="component" value="Chromosome 3"/>
</dbReference>
<gene>
    <name evidence="7" type="ORF">OLC1_LOCUS10367</name>
</gene>
<dbReference type="Gene3D" id="3.40.50.1110">
    <property type="entry name" value="SGNH hydrolase"/>
    <property type="match status" value="1"/>
</dbReference>
<protein>
    <submittedName>
        <fullName evidence="7">OLC1v1037696C1</fullName>
    </submittedName>
</protein>
<name>A0AAV1D0N4_OLDCO</name>
<keyword evidence="3" id="KW-0677">Repeat</keyword>
<dbReference type="InterPro" id="IPR001680">
    <property type="entry name" value="WD40_rpt"/>
</dbReference>
<dbReference type="Pfam" id="PF12265">
    <property type="entry name" value="CAF1C_H4-bd"/>
    <property type="match status" value="1"/>
</dbReference>
<evidence type="ECO:0000256" key="2">
    <source>
        <dbReference type="ARBA" id="ARBA00022574"/>
    </source>
</evidence>
<feature type="compositionally biased region" description="Basic residues" evidence="5">
    <location>
        <begin position="1"/>
        <end position="18"/>
    </location>
</feature>
<dbReference type="GO" id="GO:0005730">
    <property type="term" value="C:nucleolus"/>
    <property type="evidence" value="ECO:0007669"/>
    <property type="project" value="TreeGrafter"/>
</dbReference>
<dbReference type="Gene3D" id="2.130.10.10">
    <property type="entry name" value="YVTN repeat-like/Quinoprotein amine dehydrogenase"/>
    <property type="match status" value="1"/>
</dbReference>
<keyword evidence="8" id="KW-1185">Reference proteome</keyword>
<dbReference type="PANTHER" id="PTHR45903:SF1">
    <property type="entry name" value="GLUTAMATE-RICH WD REPEAT-CONTAINING PROTEIN 1"/>
    <property type="match status" value="1"/>
</dbReference>
<evidence type="ECO:0000256" key="3">
    <source>
        <dbReference type="ARBA" id="ARBA00022737"/>
    </source>
</evidence>
<feature type="compositionally biased region" description="Acidic residues" evidence="5">
    <location>
        <begin position="128"/>
        <end position="150"/>
    </location>
</feature>
<dbReference type="InterPro" id="IPR036322">
    <property type="entry name" value="WD40_repeat_dom_sf"/>
</dbReference>
<dbReference type="SUPFAM" id="SSF50978">
    <property type="entry name" value="WD40 repeat-like"/>
    <property type="match status" value="1"/>
</dbReference>
<dbReference type="PROSITE" id="PS50082">
    <property type="entry name" value="WD_REPEATS_2"/>
    <property type="match status" value="2"/>
</dbReference>
<evidence type="ECO:0000259" key="6">
    <source>
        <dbReference type="Pfam" id="PF12265"/>
    </source>
</evidence>
<accession>A0AAV1D0N4</accession>
<dbReference type="InterPro" id="IPR036514">
    <property type="entry name" value="SGNH_hydro_sf"/>
</dbReference>
<proteinExistence type="inferred from homology"/>
<evidence type="ECO:0000256" key="1">
    <source>
        <dbReference type="ARBA" id="ARBA00009341"/>
    </source>
</evidence>
<dbReference type="AlphaFoldDB" id="A0AAV1D0N4"/>
<dbReference type="Pfam" id="PF00400">
    <property type="entry name" value="WD40"/>
    <property type="match status" value="3"/>
</dbReference>
<dbReference type="GO" id="GO:0042254">
    <property type="term" value="P:ribosome biogenesis"/>
    <property type="evidence" value="ECO:0007669"/>
    <property type="project" value="TreeGrafter"/>
</dbReference>
<evidence type="ECO:0000313" key="7">
    <source>
        <dbReference type="EMBL" id="CAI9100569.1"/>
    </source>
</evidence>